<dbReference type="Pfam" id="PF23571">
    <property type="entry name" value="GH3_M"/>
    <property type="match status" value="1"/>
</dbReference>
<protein>
    <submittedName>
        <fullName evidence="5">Uncharacterized protein</fullName>
    </submittedName>
</protein>
<proteinExistence type="inferred from homology"/>
<dbReference type="AlphaFoldDB" id="A0AAV5CCN2"/>
<dbReference type="PANTHER" id="PTHR31901:SF56">
    <property type="entry name" value="JASMONOYL--L-AMINO ACID SYNTHETASE GH3.3"/>
    <property type="match status" value="1"/>
</dbReference>
<dbReference type="GO" id="GO:0016881">
    <property type="term" value="F:acid-amino acid ligase activity"/>
    <property type="evidence" value="ECO:0007669"/>
    <property type="project" value="TreeGrafter"/>
</dbReference>
<accession>A0AAV5CCN2</accession>
<evidence type="ECO:0000313" key="5">
    <source>
        <dbReference type="EMBL" id="GJM95844.1"/>
    </source>
</evidence>
<dbReference type="Pfam" id="PF03321">
    <property type="entry name" value="GH3"/>
    <property type="match status" value="1"/>
</dbReference>
<organism evidence="5 6">
    <name type="scientific">Eleusine coracana subsp. coracana</name>
    <dbReference type="NCBI Taxonomy" id="191504"/>
    <lineage>
        <taxon>Eukaryota</taxon>
        <taxon>Viridiplantae</taxon>
        <taxon>Streptophyta</taxon>
        <taxon>Embryophyta</taxon>
        <taxon>Tracheophyta</taxon>
        <taxon>Spermatophyta</taxon>
        <taxon>Magnoliopsida</taxon>
        <taxon>Liliopsida</taxon>
        <taxon>Poales</taxon>
        <taxon>Poaceae</taxon>
        <taxon>PACMAD clade</taxon>
        <taxon>Chloridoideae</taxon>
        <taxon>Cynodonteae</taxon>
        <taxon>Eleusininae</taxon>
        <taxon>Eleusine</taxon>
    </lineage>
</organism>
<dbReference type="InterPro" id="IPR004993">
    <property type="entry name" value="GH3"/>
</dbReference>
<keyword evidence="6" id="KW-1185">Reference proteome</keyword>
<feature type="domain" description="GH3 C-terminal" evidence="4">
    <location>
        <begin position="451"/>
        <end position="564"/>
    </location>
</feature>
<keyword evidence="2" id="KW-0436">Ligase</keyword>
<evidence type="ECO:0000256" key="2">
    <source>
        <dbReference type="ARBA" id="ARBA00022598"/>
    </source>
</evidence>
<comment type="caution">
    <text evidence="5">The sequence shown here is derived from an EMBL/GenBank/DDBJ whole genome shotgun (WGS) entry which is preliminary data.</text>
</comment>
<evidence type="ECO:0000313" key="6">
    <source>
        <dbReference type="Proteomes" id="UP001054889"/>
    </source>
</evidence>
<evidence type="ECO:0000259" key="4">
    <source>
        <dbReference type="Pfam" id="PF23572"/>
    </source>
</evidence>
<feature type="domain" description="GH3 middle" evidence="3">
    <location>
        <begin position="355"/>
        <end position="435"/>
    </location>
</feature>
<name>A0AAV5CCN2_ELECO</name>
<dbReference type="Pfam" id="PF23572">
    <property type="entry name" value="GH3_C"/>
    <property type="match status" value="1"/>
</dbReference>
<dbReference type="InterPro" id="IPR055378">
    <property type="entry name" value="GH3_C"/>
</dbReference>
<sequence length="587" mass="65119">MLIKNGQLRGDEVIAEFERLTRDAAAVQRETLRRILSENADVEYLRGRGLDGRTDPDSFRSCVPLVTHEDLEPYIGRIADGNTSSPLLTAKLVTSISLSSGTTQGKRKFLPFNDELFKSAMLVYRTSFAFRNRAFPVEDGKTLQFVYASKDFTTQGGLTATTATTHLYRSKEFKPTTGDVQLQPTSPNEVVFGPDFDESLYCHLLCGIRFNNQVQTVSATFAHNLVLAFQAFERLWPELCEDIRRGAPSPARVATPAVRQAVEALLRAPNPALADEVARTCAGVKLSNWQGLIPTLLPNAKYVHTIVTGSMEHYVKKLRHYAGGLPLVAADYGASEGMIAPNVEPDVPPEAATFAVLPTSAYFEFIPLKLGDGNPVRSDECYSEAQPIGLTDVAVGEYYEVVMTTFTGLYRYRLGDMVMVTGFYNSTPKLKFVCRRNLMLSINIDKNGEQDIQLAVDGAVKNLVTKKLEVVDYTSYADMSSDPGHYVVFWELNNEANDAVLQSCCDELDRGFADAGYMGSRKTHAIGPLELRVLHKGTFQKVLRHYLSLGFPPNQFKLPRCISRSNFKALRILSGNTVKVFFSTAYN</sequence>
<dbReference type="Proteomes" id="UP001054889">
    <property type="component" value="Unassembled WGS sequence"/>
</dbReference>
<dbReference type="PANTHER" id="PTHR31901">
    <property type="entry name" value="GH3 DOMAIN-CONTAINING PROTEIN"/>
    <property type="match status" value="1"/>
</dbReference>
<dbReference type="EMBL" id="BQKI01000006">
    <property type="protein sequence ID" value="GJM95844.1"/>
    <property type="molecule type" value="Genomic_DNA"/>
</dbReference>
<gene>
    <name evidence="5" type="primary">ga12624</name>
    <name evidence="5" type="ORF">PR202_ga12624</name>
</gene>
<evidence type="ECO:0000256" key="1">
    <source>
        <dbReference type="ARBA" id="ARBA00008068"/>
    </source>
</evidence>
<dbReference type="GO" id="GO:0005737">
    <property type="term" value="C:cytoplasm"/>
    <property type="evidence" value="ECO:0007669"/>
    <property type="project" value="TreeGrafter"/>
</dbReference>
<comment type="similarity">
    <text evidence="1">Belongs to the IAA-amido conjugating enzyme family.</text>
</comment>
<dbReference type="InterPro" id="IPR055377">
    <property type="entry name" value="GH3_M"/>
</dbReference>
<reference evidence="5" key="2">
    <citation type="submission" date="2021-12" db="EMBL/GenBank/DDBJ databases">
        <title>Resequencing data analysis of finger millet.</title>
        <authorList>
            <person name="Hatakeyama M."/>
            <person name="Aluri S."/>
            <person name="Balachadran M.T."/>
            <person name="Sivarajan S.R."/>
            <person name="Poveda L."/>
            <person name="Shimizu-Inatsugi R."/>
            <person name="Schlapbach R."/>
            <person name="Sreeman S.M."/>
            <person name="Shimizu K.K."/>
        </authorList>
    </citation>
    <scope>NUCLEOTIDE SEQUENCE</scope>
</reference>
<evidence type="ECO:0000259" key="3">
    <source>
        <dbReference type="Pfam" id="PF23571"/>
    </source>
</evidence>
<reference evidence="5" key="1">
    <citation type="journal article" date="2018" name="DNA Res.">
        <title>Multiple hybrid de novo genome assembly of finger millet, an orphan allotetraploid crop.</title>
        <authorList>
            <person name="Hatakeyama M."/>
            <person name="Aluri S."/>
            <person name="Balachadran M.T."/>
            <person name="Sivarajan S.R."/>
            <person name="Patrignani A."/>
            <person name="Gruter S."/>
            <person name="Poveda L."/>
            <person name="Shimizu-Inatsugi R."/>
            <person name="Baeten J."/>
            <person name="Francoijs K.J."/>
            <person name="Nataraja K.N."/>
            <person name="Reddy Y.A.N."/>
            <person name="Phadnis S."/>
            <person name="Ravikumar R.L."/>
            <person name="Schlapbach R."/>
            <person name="Sreeman S.M."/>
            <person name="Shimizu K.K."/>
        </authorList>
    </citation>
    <scope>NUCLEOTIDE SEQUENCE</scope>
</reference>